<name>A0A011U0V1_9HYPH</name>
<protein>
    <submittedName>
        <fullName evidence="1">Uncharacterized protein</fullName>
    </submittedName>
</protein>
<accession>A0A011U0V1</accession>
<organism evidence="1 2">
    <name type="scientific">Aquamicrobium defluvii</name>
    <dbReference type="NCBI Taxonomy" id="69279"/>
    <lineage>
        <taxon>Bacteria</taxon>
        <taxon>Pseudomonadati</taxon>
        <taxon>Pseudomonadota</taxon>
        <taxon>Alphaproteobacteria</taxon>
        <taxon>Hyphomicrobiales</taxon>
        <taxon>Phyllobacteriaceae</taxon>
        <taxon>Aquamicrobium</taxon>
    </lineage>
</organism>
<dbReference type="EMBL" id="JENY01000003">
    <property type="protein sequence ID" value="EXL10017.1"/>
    <property type="molecule type" value="Genomic_DNA"/>
</dbReference>
<dbReference type="PATRIC" id="fig|69279.3.peg.734"/>
<reference evidence="1 2" key="1">
    <citation type="submission" date="2014-02" db="EMBL/GenBank/DDBJ databases">
        <title>Aquamicrobium defluvii Genome sequencing.</title>
        <authorList>
            <person name="Wang X."/>
        </authorList>
    </citation>
    <scope>NUCLEOTIDE SEQUENCE [LARGE SCALE GENOMIC DNA]</scope>
    <source>
        <strain evidence="1 2">W13Z1</strain>
    </source>
</reference>
<dbReference type="Proteomes" id="UP000019849">
    <property type="component" value="Unassembled WGS sequence"/>
</dbReference>
<comment type="caution">
    <text evidence="1">The sequence shown here is derived from an EMBL/GenBank/DDBJ whole genome shotgun (WGS) entry which is preliminary data.</text>
</comment>
<gene>
    <name evidence="1" type="ORF">BG36_14410</name>
</gene>
<dbReference type="HOGENOM" id="CLU_1202796_0_0_5"/>
<evidence type="ECO:0000313" key="1">
    <source>
        <dbReference type="EMBL" id="EXL10017.1"/>
    </source>
</evidence>
<evidence type="ECO:0000313" key="2">
    <source>
        <dbReference type="Proteomes" id="UP000019849"/>
    </source>
</evidence>
<proteinExistence type="predicted"/>
<dbReference type="STRING" id="69279.BG36_14410"/>
<dbReference type="AlphaFoldDB" id="A0A011U0V1"/>
<dbReference type="RefSeq" id="WP_035023626.1">
    <property type="nucleotide sequence ID" value="NZ_KK073879.1"/>
</dbReference>
<sequence>MSAFYALAYSDRVELLTDGAIYQPDGTLTDIRSKVWASHHVPMAVTGRGPSVVVETMARLVVTLAAGGTFDGAMDRLAEVVAGRRDQECPQHFEMAIVGMSEAHGPCVYYFASKDAYGAFEPWTLYRIPDGELGAGAELSGEDMANIGDASDGLLGVGVPLFEAMRKQKGPNPTDPAAPHVHGIGGHLDWTVVDATGVATVRLHDWPDVVGEKIRPAGVVPGGAEMAVAA</sequence>
<dbReference type="eggNOG" id="ENOG5030ZF2">
    <property type="taxonomic scope" value="Bacteria"/>
</dbReference>